<gene>
    <name evidence="1" type="ORF">P280DRAFT_537880</name>
</gene>
<sequence>MHPAGVVTGLVNKAYAQLYGKQQVIAKFITLLVNKGAVIIGKTKLSPFAGSEIPPNQCIDYFPRWNARGDSYLSLVIPRSMFCCVLIEASGSLRHAASSHGAWGHRITWGHGSLSVGLRQ</sequence>
<proteinExistence type="predicted"/>
<dbReference type="Proteomes" id="UP000799753">
    <property type="component" value="Unassembled WGS sequence"/>
</dbReference>
<name>A0A6A6SBK0_9PLEO</name>
<evidence type="ECO:0008006" key="3">
    <source>
        <dbReference type="Google" id="ProtNLM"/>
    </source>
</evidence>
<dbReference type="InterPro" id="IPR036928">
    <property type="entry name" value="AS_sf"/>
</dbReference>
<dbReference type="SUPFAM" id="SSF75304">
    <property type="entry name" value="Amidase signature (AS) enzymes"/>
    <property type="match status" value="1"/>
</dbReference>
<evidence type="ECO:0000313" key="2">
    <source>
        <dbReference type="Proteomes" id="UP000799753"/>
    </source>
</evidence>
<dbReference type="AlphaFoldDB" id="A0A6A6SBK0"/>
<dbReference type="EMBL" id="MU006779">
    <property type="protein sequence ID" value="KAF2644133.1"/>
    <property type="molecule type" value="Genomic_DNA"/>
</dbReference>
<protein>
    <recommendedName>
        <fullName evidence="3">Amidase signature enzyme</fullName>
    </recommendedName>
</protein>
<keyword evidence="2" id="KW-1185">Reference proteome</keyword>
<dbReference type="OrthoDB" id="5423360at2759"/>
<evidence type="ECO:0000313" key="1">
    <source>
        <dbReference type="EMBL" id="KAF2644133.1"/>
    </source>
</evidence>
<reference evidence="1" key="1">
    <citation type="journal article" date="2020" name="Stud. Mycol.">
        <title>101 Dothideomycetes genomes: a test case for predicting lifestyles and emergence of pathogens.</title>
        <authorList>
            <person name="Haridas S."/>
            <person name="Albert R."/>
            <person name="Binder M."/>
            <person name="Bloem J."/>
            <person name="Labutti K."/>
            <person name="Salamov A."/>
            <person name="Andreopoulos B."/>
            <person name="Baker S."/>
            <person name="Barry K."/>
            <person name="Bills G."/>
            <person name="Bluhm B."/>
            <person name="Cannon C."/>
            <person name="Castanera R."/>
            <person name="Culley D."/>
            <person name="Daum C."/>
            <person name="Ezra D."/>
            <person name="Gonzalez J."/>
            <person name="Henrissat B."/>
            <person name="Kuo A."/>
            <person name="Liang C."/>
            <person name="Lipzen A."/>
            <person name="Lutzoni F."/>
            <person name="Magnuson J."/>
            <person name="Mondo S."/>
            <person name="Nolan M."/>
            <person name="Ohm R."/>
            <person name="Pangilinan J."/>
            <person name="Park H.-J."/>
            <person name="Ramirez L."/>
            <person name="Alfaro M."/>
            <person name="Sun H."/>
            <person name="Tritt A."/>
            <person name="Yoshinaga Y."/>
            <person name="Zwiers L.-H."/>
            <person name="Turgeon B."/>
            <person name="Goodwin S."/>
            <person name="Spatafora J."/>
            <person name="Crous P."/>
            <person name="Grigoriev I."/>
        </authorList>
    </citation>
    <scope>NUCLEOTIDE SEQUENCE</scope>
    <source>
        <strain evidence="1">CBS 473.64</strain>
    </source>
</reference>
<accession>A0A6A6SBK0</accession>
<organism evidence="1 2">
    <name type="scientific">Massarina eburnea CBS 473.64</name>
    <dbReference type="NCBI Taxonomy" id="1395130"/>
    <lineage>
        <taxon>Eukaryota</taxon>
        <taxon>Fungi</taxon>
        <taxon>Dikarya</taxon>
        <taxon>Ascomycota</taxon>
        <taxon>Pezizomycotina</taxon>
        <taxon>Dothideomycetes</taxon>
        <taxon>Pleosporomycetidae</taxon>
        <taxon>Pleosporales</taxon>
        <taxon>Massarineae</taxon>
        <taxon>Massarinaceae</taxon>
        <taxon>Massarina</taxon>
    </lineage>
</organism>